<organism evidence="5 6">
    <name type="scientific">Pontiella desulfatans</name>
    <dbReference type="NCBI Taxonomy" id="2750659"/>
    <lineage>
        <taxon>Bacteria</taxon>
        <taxon>Pseudomonadati</taxon>
        <taxon>Kiritimatiellota</taxon>
        <taxon>Kiritimatiellia</taxon>
        <taxon>Kiritimatiellales</taxon>
        <taxon>Pontiellaceae</taxon>
        <taxon>Pontiella</taxon>
    </lineage>
</organism>
<dbReference type="Gene3D" id="3.40.50.2300">
    <property type="match status" value="2"/>
</dbReference>
<feature type="domain" description="HTH lacI-type" evidence="4">
    <location>
        <begin position="11"/>
        <end position="68"/>
    </location>
</feature>
<proteinExistence type="predicted"/>
<dbReference type="GO" id="GO:0003700">
    <property type="term" value="F:DNA-binding transcription factor activity"/>
    <property type="evidence" value="ECO:0007669"/>
    <property type="project" value="TreeGrafter"/>
</dbReference>
<dbReference type="EMBL" id="CAAHFG010000003">
    <property type="protein sequence ID" value="VGO15707.1"/>
    <property type="molecule type" value="Genomic_DNA"/>
</dbReference>
<keyword evidence="6" id="KW-1185">Reference proteome</keyword>
<keyword evidence="3" id="KW-0804">Transcription</keyword>
<evidence type="ECO:0000313" key="5">
    <source>
        <dbReference type="EMBL" id="VGO15707.1"/>
    </source>
</evidence>
<protein>
    <submittedName>
        <fullName evidence="5">Catabolite control protein A</fullName>
    </submittedName>
</protein>
<dbReference type="InterPro" id="IPR010982">
    <property type="entry name" value="Lambda_DNA-bd_dom_sf"/>
</dbReference>
<dbReference type="InterPro" id="IPR028082">
    <property type="entry name" value="Peripla_BP_I"/>
</dbReference>
<dbReference type="Pfam" id="PF00356">
    <property type="entry name" value="LacI"/>
    <property type="match status" value="1"/>
</dbReference>
<dbReference type="InterPro" id="IPR000843">
    <property type="entry name" value="HTH_LacI"/>
</dbReference>
<dbReference type="SMART" id="SM00354">
    <property type="entry name" value="HTH_LACI"/>
    <property type="match status" value="1"/>
</dbReference>
<dbReference type="RefSeq" id="WP_136081286.1">
    <property type="nucleotide sequence ID" value="NZ_CAAHFG010000003.1"/>
</dbReference>
<sequence length="362" mass="40809">MINTTEPSHRTTLQDIADHCELSRSTVARVLNGNAGKFRIATATIEKVQQAARQLNYRPNRLARAVNDRRTHLVGISVPMYASDDITQEKKNANNHRITGILFSAISQHPLFKKYDLVLHNRDEHTDHPLDENEIQRDLLDGMIYSTPSLKHQEFFKTITKDIPLVLMGDIEELHDSLICIDINNRKMARQAAEHLLSIGRKKIMLLVPEASLSAICIQDRINGVRDALHASGIEDNPDFTRIIRADEKVIADFIRSSASIDQVDAILCLTDELAMLCMDPLEQRGLRIPEDVALMGFNGIDLFSEKAARLSTVKIPFHQMAYKATEKLLEVLEGKQPYTPGFCEIPAELIIRESTVKNSLN</sequence>
<keyword evidence="2" id="KW-0238">DNA-binding</keyword>
<reference evidence="5 6" key="1">
    <citation type="submission" date="2019-04" db="EMBL/GenBank/DDBJ databases">
        <authorList>
            <person name="Van Vliet M D."/>
        </authorList>
    </citation>
    <scope>NUCLEOTIDE SEQUENCE [LARGE SCALE GENOMIC DNA]</scope>
    <source>
        <strain evidence="5 6">F1</strain>
    </source>
</reference>
<dbReference type="Gene3D" id="1.10.260.40">
    <property type="entry name" value="lambda repressor-like DNA-binding domains"/>
    <property type="match status" value="1"/>
</dbReference>
<dbReference type="Pfam" id="PF13377">
    <property type="entry name" value="Peripla_BP_3"/>
    <property type="match status" value="1"/>
</dbReference>
<dbReference type="AlphaFoldDB" id="A0A6C2U7D2"/>
<dbReference type="CDD" id="cd01392">
    <property type="entry name" value="HTH_LacI"/>
    <property type="match status" value="1"/>
</dbReference>
<dbReference type="PROSITE" id="PS50932">
    <property type="entry name" value="HTH_LACI_2"/>
    <property type="match status" value="1"/>
</dbReference>
<name>A0A6C2U7D2_PONDE</name>
<dbReference type="PANTHER" id="PTHR30146">
    <property type="entry name" value="LACI-RELATED TRANSCRIPTIONAL REPRESSOR"/>
    <property type="match status" value="1"/>
</dbReference>
<dbReference type="SUPFAM" id="SSF47413">
    <property type="entry name" value="lambda repressor-like DNA-binding domains"/>
    <property type="match status" value="1"/>
</dbReference>
<dbReference type="Proteomes" id="UP000366872">
    <property type="component" value="Unassembled WGS sequence"/>
</dbReference>
<dbReference type="GO" id="GO:0000976">
    <property type="term" value="F:transcription cis-regulatory region binding"/>
    <property type="evidence" value="ECO:0007669"/>
    <property type="project" value="TreeGrafter"/>
</dbReference>
<keyword evidence="1" id="KW-0805">Transcription regulation</keyword>
<dbReference type="CDD" id="cd06267">
    <property type="entry name" value="PBP1_LacI_sugar_binding-like"/>
    <property type="match status" value="1"/>
</dbReference>
<evidence type="ECO:0000256" key="3">
    <source>
        <dbReference type="ARBA" id="ARBA00023163"/>
    </source>
</evidence>
<accession>A0A6C2U7D2</accession>
<evidence type="ECO:0000313" key="6">
    <source>
        <dbReference type="Proteomes" id="UP000366872"/>
    </source>
</evidence>
<dbReference type="InterPro" id="IPR046335">
    <property type="entry name" value="LacI/GalR-like_sensor"/>
</dbReference>
<gene>
    <name evidence="5" type="primary">ccpA_5</name>
    <name evidence="5" type="ORF">PDESU_04292</name>
</gene>
<evidence type="ECO:0000259" key="4">
    <source>
        <dbReference type="PROSITE" id="PS50932"/>
    </source>
</evidence>
<dbReference type="SUPFAM" id="SSF53822">
    <property type="entry name" value="Periplasmic binding protein-like I"/>
    <property type="match status" value="1"/>
</dbReference>
<evidence type="ECO:0000256" key="2">
    <source>
        <dbReference type="ARBA" id="ARBA00023125"/>
    </source>
</evidence>
<evidence type="ECO:0000256" key="1">
    <source>
        <dbReference type="ARBA" id="ARBA00023015"/>
    </source>
</evidence>
<dbReference type="PANTHER" id="PTHR30146:SF109">
    <property type="entry name" value="HTH-TYPE TRANSCRIPTIONAL REGULATOR GALS"/>
    <property type="match status" value="1"/>
</dbReference>